<feature type="region of interest" description="Disordered" evidence="1">
    <location>
        <begin position="162"/>
        <end position="226"/>
    </location>
</feature>
<evidence type="ECO:0000313" key="2">
    <source>
        <dbReference type="EMBL" id="PSL18714.1"/>
    </source>
</evidence>
<evidence type="ECO:0000256" key="1">
    <source>
        <dbReference type="SAM" id="MobiDB-lite"/>
    </source>
</evidence>
<comment type="caution">
    <text evidence="2">The sequence shown here is derived from an EMBL/GenBank/DDBJ whole genome shotgun (WGS) entry which is preliminary data.</text>
</comment>
<sequence length="226" mass="24939">MTQAPATKPRDFWARRKAAVAAEAEAETIATEQAELAETHTALEEKTDAEILSDLELPDPDTLEQGDDFSVFLAKAVPERIRRRALRKLWLSNPVLANVDALVDYGEDYTDSATVIEGMQTAYQVGKGMLKHIEEMARQAELEANPPEPDLKDADDTHDLTLAQSEDDAREPMMDACDPPAAAPMDTVADHDTDTDQEPVALQRRRLRFAFDDTQANSSPTATETS</sequence>
<name>A0A2P8FAI0_9RHOB</name>
<dbReference type="OrthoDB" id="8100830at2"/>
<proteinExistence type="predicted"/>
<evidence type="ECO:0000313" key="3">
    <source>
        <dbReference type="Proteomes" id="UP000240418"/>
    </source>
</evidence>
<dbReference type="Pfam" id="PF11748">
    <property type="entry name" value="DUF3306"/>
    <property type="match status" value="1"/>
</dbReference>
<dbReference type="InterPro" id="IPR021735">
    <property type="entry name" value="DUF3306"/>
</dbReference>
<gene>
    <name evidence="2" type="ORF">CLV88_10999</name>
</gene>
<organism evidence="2 3">
    <name type="scientific">Shimia abyssi</name>
    <dbReference type="NCBI Taxonomy" id="1662395"/>
    <lineage>
        <taxon>Bacteria</taxon>
        <taxon>Pseudomonadati</taxon>
        <taxon>Pseudomonadota</taxon>
        <taxon>Alphaproteobacteria</taxon>
        <taxon>Rhodobacterales</taxon>
        <taxon>Roseobacteraceae</taxon>
    </lineage>
</organism>
<dbReference type="RefSeq" id="WP_106609081.1">
    <property type="nucleotide sequence ID" value="NZ_PYGJ01000009.1"/>
</dbReference>
<accession>A0A2P8FAI0</accession>
<dbReference type="Proteomes" id="UP000240418">
    <property type="component" value="Unassembled WGS sequence"/>
</dbReference>
<feature type="compositionally biased region" description="Low complexity" evidence="1">
    <location>
        <begin position="174"/>
        <end position="186"/>
    </location>
</feature>
<dbReference type="AlphaFoldDB" id="A0A2P8FAI0"/>
<reference evidence="2 3" key="1">
    <citation type="submission" date="2018-03" db="EMBL/GenBank/DDBJ databases">
        <title>Genomic Encyclopedia of Archaeal and Bacterial Type Strains, Phase II (KMG-II): from individual species to whole genera.</title>
        <authorList>
            <person name="Goeker M."/>
        </authorList>
    </citation>
    <scope>NUCLEOTIDE SEQUENCE [LARGE SCALE GENOMIC DNA]</scope>
    <source>
        <strain evidence="2 3">DSM 100673</strain>
    </source>
</reference>
<protein>
    <submittedName>
        <fullName evidence="2">Uncharacterized protein DUF3306</fullName>
    </submittedName>
</protein>
<keyword evidence="3" id="KW-1185">Reference proteome</keyword>
<dbReference type="EMBL" id="PYGJ01000009">
    <property type="protein sequence ID" value="PSL18714.1"/>
    <property type="molecule type" value="Genomic_DNA"/>
</dbReference>
<feature type="compositionally biased region" description="Polar residues" evidence="1">
    <location>
        <begin position="214"/>
        <end position="226"/>
    </location>
</feature>